<keyword evidence="3" id="KW-1185">Reference proteome</keyword>
<organism evidence="2 3">
    <name type="scientific">Actinomadura fulvescens</name>
    <dbReference type="NCBI Taxonomy" id="46160"/>
    <lineage>
        <taxon>Bacteria</taxon>
        <taxon>Bacillati</taxon>
        <taxon>Actinomycetota</taxon>
        <taxon>Actinomycetes</taxon>
        <taxon>Streptosporangiales</taxon>
        <taxon>Thermomonosporaceae</taxon>
        <taxon>Actinomadura</taxon>
    </lineage>
</organism>
<name>A0ABP6BX34_9ACTN</name>
<dbReference type="Proteomes" id="UP001501509">
    <property type="component" value="Unassembled WGS sequence"/>
</dbReference>
<evidence type="ECO:0000313" key="3">
    <source>
        <dbReference type="Proteomes" id="UP001501509"/>
    </source>
</evidence>
<protein>
    <submittedName>
        <fullName evidence="2">Uncharacterized protein</fullName>
    </submittedName>
</protein>
<evidence type="ECO:0000256" key="1">
    <source>
        <dbReference type="SAM" id="MobiDB-lite"/>
    </source>
</evidence>
<sequence length="177" mass="19794">MSWSRSHRRHQLVHEVLADLADRGRPELPARWQADVDAEFGGFKGFLMEVQVRWYRAFDARLDAILEDWPPDPAAALDKLWLGLADTMPAARFLLDAHLDHPALASLHARHQLMLYAATGIYRKPDDWPRPAPPPAGAAQSQMDAVRPAPQVDAVPPAAASARRRRKVLPCGWISAF</sequence>
<dbReference type="EMBL" id="BAAATD010000002">
    <property type="protein sequence ID" value="GAA2587131.1"/>
    <property type="molecule type" value="Genomic_DNA"/>
</dbReference>
<accession>A0ABP6BX34</accession>
<comment type="caution">
    <text evidence="2">The sequence shown here is derived from an EMBL/GenBank/DDBJ whole genome shotgun (WGS) entry which is preliminary data.</text>
</comment>
<evidence type="ECO:0000313" key="2">
    <source>
        <dbReference type="EMBL" id="GAA2587131.1"/>
    </source>
</evidence>
<feature type="region of interest" description="Disordered" evidence="1">
    <location>
        <begin position="126"/>
        <end position="160"/>
    </location>
</feature>
<feature type="compositionally biased region" description="Low complexity" evidence="1">
    <location>
        <begin position="145"/>
        <end position="160"/>
    </location>
</feature>
<dbReference type="RefSeq" id="WP_344539848.1">
    <property type="nucleotide sequence ID" value="NZ_BAAATD010000002.1"/>
</dbReference>
<proteinExistence type="predicted"/>
<gene>
    <name evidence="2" type="ORF">GCM10010411_19880</name>
</gene>
<reference evidence="3" key="1">
    <citation type="journal article" date="2019" name="Int. J. Syst. Evol. Microbiol.">
        <title>The Global Catalogue of Microorganisms (GCM) 10K type strain sequencing project: providing services to taxonomists for standard genome sequencing and annotation.</title>
        <authorList>
            <consortium name="The Broad Institute Genomics Platform"/>
            <consortium name="The Broad Institute Genome Sequencing Center for Infectious Disease"/>
            <person name="Wu L."/>
            <person name="Ma J."/>
        </authorList>
    </citation>
    <scope>NUCLEOTIDE SEQUENCE [LARGE SCALE GENOMIC DNA]</scope>
    <source>
        <strain evidence="3">JCM 6833</strain>
    </source>
</reference>